<evidence type="ECO:0000256" key="2">
    <source>
        <dbReference type="ARBA" id="ARBA00023125"/>
    </source>
</evidence>
<dbReference type="PROSITE" id="PS00622">
    <property type="entry name" value="HTH_LUXR_1"/>
    <property type="match status" value="1"/>
</dbReference>
<dbReference type="PROSITE" id="PS50043">
    <property type="entry name" value="HTH_LUXR_2"/>
    <property type="match status" value="1"/>
</dbReference>
<dbReference type="Pfam" id="PF00196">
    <property type="entry name" value="GerE"/>
    <property type="match status" value="1"/>
</dbReference>
<keyword evidence="1" id="KW-0805">Transcription regulation</keyword>
<dbReference type="Gene3D" id="1.10.10.10">
    <property type="entry name" value="Winged helix-like DNA-binding domain superfamily/Winged helix DNA-binding domain"/>
    <property type="match status" value="1"/>
</dbReference>
<reference evidence="5 6" key="1">
    <citation type="submission" date="2014-03" db="EMBL/GenBank/DDBJ databases">
        <title>Genome sequence of Bordetella holmseii.</title>
        <authorList>
            <person name="Harvill E."/>
            <person name="Goodfield L.L."/>
            <person name="Ivanov Y."/>
            <person name="Meyer J.A."/>
            <person name="Newth C."/>
            <person name="Cassiday P."/>
            <person name="Tondella M.L."/>
            <person name="Liao P."/>
            <person name="Zimmerman J."/>
            <person name="Meert K."/>
            <person name="Wessel D."/>
            <person name="Berger J."/>
            <person name="Dean J.M."/>
            <person name="Holubkov R."/>
            <person name="Burr J."/>
            <person name="Liu T."/>
            <person name="Brinkac L.M."/>
            <person name="Sanka R."/>
            <person name="Kim M."/>
            <person name="Losada L."/>
        </authorList>
    </citation>
    <scope>NUCLEOTIDE SEQUENCE [LARGE SCALE GENOMIC DNA]</scope>
    <source>
        <strain evidence="5 6">CDC-H585-BH</strain>
    </source>
</reference>
<dbReference type="PANTHER" id="PTHR44688:SF16">
    <property type="entry name" value="DNA-BINDING TRANSCRIPTIONAL ACTIVATOR DEVR_DOSR"/>
    <property type="match status" value="1"/>
</dbReference>
<dbReference type="GeneID" id="93120177"/>
<dbReference type="InterPro" id="IPR000792">
    <property type="entry name" value="Tscrpt_reg_LuxR_C"/>
</dbReference>
<dbReference type="AlphaFoldDB" id="A0A158M8K9"/>
<dbReference type="GO" id="GO:0006355">
    <property type="term" value="P:regulation of DNA-templated transcription"/>
    <property type="evidence" value="ECO:0007669"/>
    <property type="project" value="InterPro"/>
</dbReference>
<evidence type="ECO:0000313" key="6">
    <source>
        <dbReference type="Proteomes" id="UP000026682"/>
    </source>
</evidence>
<feature type="domain" description="HTH luxR-type" evidence="4">
    <location>
        <begin position="29"/>
        <end position="94"/>
    </location>
</feature>
<evidence type="ECO:0000259" key="4">
    <source>
        <dbReference type="PROSITE" id="PS50043"/>
    </source>
</evidence>
<gene>
    <name evidence="5" type="ORF">L497_0983</name>
</gene>
<name>A0A158M8K9_9BORD</name>
<dbReference type="CDD" id="cd06170">
    <property type="entry name" value="LuxR_C_like"/>
    <property type="match status" value="1"/>
</dbReference>
<evidence type="ECO:0000256" key="1">
    <source>
        <dbReference type="ARBA" id="ARBA00023015"/>
    </source>
</evidence>
<dbReference type="PATRIC" id="fig|1331206.3.peg.875"/>
<dbReference type="InterPro" id="IPR036388">
    <property type="entry name" value="WH-like_DNA-bd_sf"/>
</dbReference>
<dbReference type="PANTHER" id="PTHR44688">
    <property type="entry name" value="DNA-BINDING TRANSCRIPTIONAL ACTIVATOR DEVR_DOSR"/>
    <property type="match status" value="1"/>
</dbReference>
<dbReference type="PRINTS" id="PR00038">
    <property type="entry name" value="HTHLUXR"/>
</dbReference>
<dbReference type="InterPro" id="IPR016032">
    <property type="entry name" value="Sig_transdc_resp-reg_C-effctor"/>
</dbReference>
<accession>A0A158M8K9</accession>
<evidence type="ECO:0000313" key="5">
    <source>
        <dbReference type="EMBL" id="KAK96528.1"/>
    </source>
</evidence>
<evidence type="ECO:0000256" key="3">
    <source>
        <dbReference type="ARBA" id="ARBA00023163"/>
    </source>
</evidence>
<dbReference type="GO" id="GO:0003677">
    <property type="term" value="F:DNA binding"/>
    <property type="evidence" value="ECO:0007669"/>
    <property type="project" value="UniProtKB-KW"/>
</dbReference>
<dbReference type="SUPFAM" id="SSF46894">
    <property type="entry name" value="C-terminal effector domain of the bipartite response regulators"/>
    <property type="match status" value="1"/>
</dbReference>
<keyword evidence="2" id="KW-0238">DNA-binding</keyword>
<dbReference type="RefSeq" id="WP_017685696.1">
    <property type="nucleotide sequence ID" value="NZ_JFZZ01000039.1"/>
</dbReference>
<dbReference type="Proteomes" id="UP000026682">
    <property type="component" value="Unassembled WGS sequence"/>
</dbReference>
<proteinExistence type="predicted"/>
<organism evidence="5 6">
    <name type="scientific">Bordetella holmesii CDC-H585-BH</name>
    <dbReference type="NCBI Taxonomy" id="1331206"/>
    <lineage>
        <taxon>Bacteria</taxon>
        <taxon>Pseudomonadati</taxon>
        <taxon>Pseudomonadota</taxon>
        <taxon>Betaproteobacteria</taxon>
        <taxon>Burkholderiales</taxon>
        <taxon>Alcaligenaceae</taxon>
        <taxon>Bordetella</taxon>
    </lineage>
</organism>
<protein>
    <submittedName>
        <fullName evidence="5">Transcriptional regulator, LuxR family</fullName>
    </submittedName>
</protein>
<dbReference type="SMART" id="SM00421">
    <property type="entry name" value="HTH_LUXR"/>
    <property type="match status" value="1"/>
</dbReference>
<comment type="caution">
    <text evidence="5">The sequence shown here is derived from an EMBL/GenBank/DDBJ whole genome shotgun (WGS) entry which is preliminary data.</text>
</comment>
<dbReference type="EMBL" id="JFZZ01000039">
    <property type="protein sequence ID" value="KAK96528.1"/>
    <property type="molecule type" value="Genomic_DNA"/>
</dbReference>
<dbReference type="STRING" id="35814.BBB42_08270"/>
<keyword evidence="3" id="KW-0804">Transcription</keyword>
<sequence>MVAQGGMWMGRSLVGRLLRTARNRAGTPADWGHALLTAREDTVARHASAGQSNAQIAEQLGITERTVKAHLSAVFEKVGVADRLQLALLVHGVTPAKTGH</sequence>